<comment type="caution">
    <text evidence="2">The sequence shown here is derived from an EMBL/GenBank/DDBJ whole genome shotgun (WGS) entry which is preliminary data.</text>
</comment>
<protein>
    <submittedName>
        <fullName evidence="2">Uncharacterized protein</fullName>
    </submittedName>
</protein>
<dbReference type="RefSeq" id="WP_110839677.1">
    <property type="nucleotide sequence ID" value="NZ_QJVJ01000003.1"/>
</dbReference>
<dbReference type="EMBL" id="QJVJ01000003">
    <property type="protein sequence ID" value="PYI55877.1"/>
    <property type="molecule type" value="Genomic_DNA"/>
</dbReference>
<gene>
    <name evidence="2" type="ORF">DLM86_09185</name>
</gene>
<dbReference type="OrthoDB" id="2385264at2"/>
<dbReference type="Proteomes" id="UP000247476">
    <property type="component" value="Unassembled WGS sequence"/>
</dbReference>
<evidence type="ECO:0000313" key="3">
    <source>
        <dbReference type="Proteomes" id="UP000247476"/>
    </source>
</evidence>
<evidence type="ECO:0000313" key="2">
    <source>
        <dbReference type="EMBL" id="PYI55877.1"/>
    </source>
</evidence>
<evidence type="ECO:0000256" key="1">
    <source>
        <dbReference type="SAM" id="MobiDB-lite"/>
    </source>
</evidence>
<proteinExistence type="predicted"/>
<accession>A0A2V5KV10</accession>
<name>A0A2V5KV10_9BACL</name>
<feature type="compositionally biased region" description="Basic and acidic residues" evidence="1">
    <location>
        <begin position="550"/>
        <end position="566"/>
    </location>
</feature>
<organism evidence="2 3">
    <name type="scientific">Paenibacillus flagellatus</name>
    <dbReference type="NCBI Taxonomy" id="2211139"/>
    <lineage>
        <taxon>Bacteria</taxon>
        <taxon>Bacillati</taxon>
        <taxon>Bacillota</taxon>
        <taxon>Bacilli</taxon>
        <taxon>Bacillales</taxon>
        <taxon>Paenibacillaceae</taxon>
        <taxon>Paenibacillus</taxon>
    </lineage>
</organism>
<reference evidence="2 3" key="1">
    <citation type="submission" date="2018-05" db="EMBL/GenBank/DDBJ databases">
        <title>Paenibacillus flagellatus sp. nov., isolated from selenium mineral soil.</title>
        <authorList>
            <person name="Dai X."/>
        </authorList>
    </citation>
    <scope>NUCLEOTIDE SEQUENCE [LARGE SCALE GENOMIC DNA]</scope>
    <source>
        <strain evidence="2 3">DXL2</strain>
    </source>
</reference>
<feature type="region of interest" description="Disordered" evidence="1">
    <location>
        <begin position="550"/>
        <end position="570"/>
    </location>
</feature>
<dbReference type="AlphaFoldDB" id="A0A2V5KV10"/>
<keyword evidence="3" id="KW-1185">Reference proteome</keyword>
<sequence>MWKSRAGTVTVSLVLLIAPLFAFHAALIDAARVRMAERQAETATKAALRSVLSAYDPALQSYGLFGLGVKPEESDKLFTDVLKRNLNATGGGAFRLTEAVPSSHAIQPLYTLANRTVFERQVLEEMKYRAPVEFAVSVTDKLKNRSGATAMLAGVSAFADKAKQIGRLVDERESRLDDAWADARDLAEKASIYRGYYAKKLERLDELCRLIGLRDAEEVRRSIQSLRSQAEELRRTIADRQAGLAELVRAGVQAPQQIAAIAQSIGQLEQSVGALQTQIGELEKILEYIAEYTLLLPATKLEAKRDQAILAGLTQRVFTQLDEAKALDERIRAETGSLPADSGIPAEALQVASLPDAYYIKFRTGLGGIGALFGGFETALDATTLFTGANKFDSARMATLTASNEAYGQKASQFTGEQRIEEDKRAAAAERLTRRKREEKLRFAQLWDQARKIWAECGGADDESYRKLELGDPSAGKPSLYRQYSDYNRSEAENGTSVDELDDAEEAIDRTKGMIDRLLEGLTAAAGQFRDELYVNEFALTKFNYRTYGKEKGADGKPKPDYERSARGSHKLPNQEAEYVLYGLNSCQSNQAAAYTEMFAIRLAVRTAEALMSPESKVTAVGSPMLTLLWAIAEGAIRAYEDMTKLTNGEEVPVTAKAPEAVAMGYKDYLRLFLLLHTKREPTTARMQSLIELNTGRDLRGTAVYVQARTETKVRLWFMPYTMAAFGYPIEDGKAVVSKTASLSY</sequence>